<gene>
    <name evidence="2" type="ORF">L207DRAFT_512299</name>
</gene>
<dbReference type="STRING" id="1149755.A0A2J6RQR4"/>
<protein>
    <recommendedName>
        <fullName evidence="1">DUF8212 domain-containing protein</fullName>
    </recommendedName>
</protein>
<dbReference type="PANTHER" id="PTHR10622">
    <property type="entry name" value="HET DOMAIN-CONTAINING PROTEIN"/>
    <property type="match status" value="1"/>
</dbReference>
<dbReference type="Proteomes" id="UP000235786">
    <property type="component" value="Unassembled WGS sequence"/>
</dbReference>
<proteinExistence type="predicted"/>
<dbReference type="AlphaFoldDB" id="A0A2J6RQR4"/>
<accession>A0A2J6RQR4</accession>
<organism evidence="2 3">
    <name type="scientific">Hyaloscypha variabilis (strain UAMH 11265 / GT02V1 / F)</name>
    <name type="common">Meliniomyces variabilis</name>
    <dbReference type="NCBI Taxonomy" id="1149755"/>
    <lineage>
        <taxon>Eukaryota</taxon>
        <taxon>Fungi</taxon>
        <taxon>Dikarya</taxon>
        <taxon>Ascomycota</taxon>
        <taxon>Pezizomycotina</taxon>
        <taxon>Leotiomycetes</taxon>
        <taxon>Helotiales</taxon>
        <taxon>Hyaloscyphaceae</taxon>
        <taxon>Hyaloscypha</taxon>
        <taxon>Hyaloscypha variabilis</taxon>
    </lineage>
</organism>
<dbReference type="InterPro" id="IPR058525">
    <property type="entry name" value="DUF8212"/>
</dbReference>
<keyword evidence="3" id="KW-1185">Reference proteome</keyword>
<reference evidence="2 3" key="1">
    <citation type="submission" date="2016-04" db="EMBL/GenBank/DDBJ databases">
        <title>A degradative enzymes factory behind the ericoid mycorrhizal symbiosis.</title>
        <authorList>
            <consortium name="DOE Joint Genome Institute"/>
            <person name="Martino E."/>
            <person name="Morin E."/>
            <person name="Grelet G."/>
            <person name="Kuo A."/>
            <person name="Kohler A."/>
            <person name="Daghino S."/>
            <person name="Barry K."/>
            <person name="Choi C."/>
            <person name="Cichocki N."/>
            <person name="Clum A."/>
            <person name="Copeland A."/>
            <person name="Hainaut M."/>
            <person name="Haridas S."/>
            <person name="Labutti K."/>
            <person name="Lindquist E."/>
            <person name="Lipzen A."/>
            <person name="Khouja H.-R."/>
            <person name="Murat C."/>
            <person name="Ohm R."/>
            <person name="Olson A."/>
            <person name="Spatafora J."/>
            <person name="Veneault-Fourrey C."/>
            <person name="Henrissat B."/>
            <person name="Grigoriev I."/>
            <person name="Martin F."/>
            <person name="Perotto S."/>
        </authorList>
    </citation>
    <scope>NUCLEOTIDE SEQUENCE [LARGE SCALE GENOMIC DNA]</scope>
    <source>
        <strain evidence="2 3">F</strain>
    </source>
</reference>
<evidence type="ECO:0000313" key="3">
    <source>
        <dbReference type="Proteomes" id="UP000235786"/>
    </source>
</evidence>
<evidence type="ECO:0000259" key="1">
    <source>
        <dbReference type="Pfam" id="PF26640"/>
    </source>
</evidence>
<dbReference type="OrthoDB" id="3562304at2759"/>
<dbReference type="EMBL" id="KZ613945">
    <property type="protein sequence ID" value="PMD40856.1"/>
    <property type="molecule type" value="Genomic_DNA"/>
</dbReference>
<evidence type="ECO:0000313" key="2">
    <source>
        <dbReference type="EMBL" id="PMD40856.1"/>
    </source>
</evidence>
<sequence length="463" mass="52688">MYRWYEQSAVCFVYLSDVSAQTAPDGSRIFPHFESSCWFTRGWTLQELIAPRNVEFYTSDWTYVGDKSSIVTTLSRTTDVDVGVLLGTESVHACSVAMIMSWASRRTTTRKEDIAYCLMGLFGIHMPLLYGEGERAFIRLQEEILKQSSDQSLFAWNPTREDLDPSGRYPSLCGIFAKSPLCFADTGHILQSPEYWATESTVTNRGIRLRMPFKYDTSRKSFLGGLCCISYGFDVAIEFYSPSHSLEDLDHLVRVSRRLRYERWSDDPQIHFKEVYLVTGTALSRATFMGFSGLEGFQAQYNFHVVKDDRTGMINMDESLELYPPEALFKEPHLAVSLWGGKLIGVLNPLQARYNSVAMRLPIKSLPRIALVLGFRTLDNGLANVKQPWMTMVRMDEHESLEQVWSKIKEPPSSEDGHCSAITLDSVHVLAERAKQHWFVSASRDIHISFSPVLRVQNAMEEG</sequence>
<dbReference type="PANTHER" id="PTHR10622:SF10">
    <property type="entry name" value="HET DOMAIN-CONTAINING PROTEIN"/>
    <property type="match status" value="1"/>
</dbReference>
<feature type="domain" description="DUF8212" evidence="1">
    <location>
        <begin position="135"/>
        <end position="166"/>
    </location>
</feature>
<dbReference type="Pfam" id="PF26640">
    <property type="entry name" value="DUF8212"/>
    <property type="match status" value="1"/>
</dbReference>
<name>A0A2J6RQR4_HYAVF</name>